<dbReference type="InterPro" id="IPR015943">
    <property type="entry name" value="WD40/YVTN_repeat-like_dom_sf"/>
</dbReference>
<feature type="domain" description="F-box" evidence="8">
    <location>
        <begin position="213"/>
        <end position="259"/>
    </location>
</feature>
<name>A0AA40EG61_9PEZI</name>
<feature type="repeat" description="WD" evidence="6">
    <location>
        <begin position="694"/>
        <end position="726"/>
    </location>
</feature>
<dbReference type="Pfam" id="PF00400">
    <property type="entry name" value="WD40"/>
    <property type="match status" value="7"/>
</dbReference>
<keyword evidence="4" id="KW-0677">Repeat</keyword>
<gene>
    <name evidence="9" type="ORF">B0T18DRAFT_335112</name>
</gene>
<evidence type="ECO:0000256" key="3">
    <source>
        <dbReference type="ARBA" id="ARBA00022574"/>
    </source>
</evidence>
<comment type="caution">
    <text evidence="9">The sequence shown here is derived from an EMBL/GenBank/DDBJ whole genome shotgun (WGS) entry which is preliminary data.</text>
</comment>
<feature type="repeat" description="WD" evidence="6">
    <location>
        <begin position="382"/>
        <end position="421"/>
    </location>
</feature>
<dbReference type="CDD" id="cd22147">
    <property type="entry name" value="F-box_SpPof1-like"/>
    <property type="match status" value="1"/>
</dbReference>
<dbReference type="AlphaFoldDB" id="A0AA40EG61"/>
<dbReference type="Gene3D" id="1.20.1280.50">
    <property type="match status" value="1"/>
</dbReference>
<dbReference type="InterPro" id="IPR051075">
    <property type="entry name" value="SCF_subunit_WD-repeat"/>
</dbReference>
<feature type="compositionally biased region" description="Basic and acidic residues" evidence="7">
    <location>
        <begin position="34"/>
        <end position="48"/>
    </location>
</feature>
<feature type="compositionally biased region" description="Basic and acidic residues" evidence="7">
    <location>
        <begin position="73"/>
        <end position="84"/>
    </location>
</feature>
<dbReference type="SMART" id="SM00256">
    <property type="entry name" value="FBOX"/>
    <property type="match status" value="1"/>
</dbReference>
<dbReference type="PANTHER" id="PTHR19872:SF9">
    <property type="entry name" value="UBIQUITIN-BINDING SDF UBIQUITIN LIGASE COMPLEX SUBUNIT"/>
    <property type="match status" value="1"/>
</dbReference>
<dbReference type="FunFam" id="1.20.1280.50:FF:000051">
    <property type="entry name" value="F-box and WD-40 domain-containing protein MET30"/>
    <property type="match status" value="1"/>
</dbReference>
<feature type="repeat" description="WD" evidence="6">
    <location>
        <begin position="629"/>
        <end position="653"/>
    </location>
</feature>
<feature type="repeat" description="WD" evidence="6">
    <location>
        <begin position="422"/>
        <end position="461"/>
    </location>
</feature>
<dbReference type="Pfam" id="PF12937">
    <property type="entry name" value="F-box-like"/>
    <property type="match status" value="1"/>
</dbReference>
<organism evidence="9 10">
    <name type="scientific">Schizothecium vesticola</name>
    <dbReference type="NCBI Taxonomy" id="314040"/>
    <lineage>
        <taxon>Eukaryota</taxon>
        <taxon>Fungi</taxon>
        <taxon>Dikarya</taxon>
        <taxon>Ascomycota</taxon>
        <taxon>Pezizomycotina</taxon>
        <taxon>Sordariomycetes</taxon>
        <taxon>Sordariomycetidae</taxon>
        <taxon>Sordariales</taxon>
        <taxon>Schizotheciaceae</taxon>
        <taxon>Schizothecium</taxon>
    </lineage>
</organism>
<evidence type="ECO:0000256" key="4">
    <source>
        <dbReference type="ARBA" id="ARBA00022737"/>
    </source>
</evidence>
<accession>A0AA40EG61</accession>
<dbReference type="InterPro" id="IPR001680">
    <property type="entry name" value="WD40_rpt"/>
</dbReference>
<dbReference type="InterPro" id="IPR001810">
    <property type="entry name" value="F-box_dom"/>
</dbReference>
<dbReference type="PROSITE" id="PS50082">
    <property type="entry name" value="WD_REPEATS_2"/>
    <property type="match status" value="6"/>
</dbReference>
<dbReference type="PROSITE" id="PS50294">
    <property type="entry name" value="WD_REPEATS_REGION"/>
    <property type="match status" value="3"/>
</dbReference>
<feature type="repeat" description="WD" evidence="6">
    <location>
        <begin position="501"/>
        <end position="542"/>
    </location>
</feature>
<feature type="compositionally biased region" description="Polar residues" evidence="7">
    <location>
        <begin position="58"/>
        <end position="71"/>
    </location>
</feature>
<comment type="similarity">
    <text evidence="2">Belongs to the WD repeat MET30/SCONB/SCON-2 family.</text>
</comment>
<dbReference type="PROSITE" id="PS00678">
    <property type="entry name" value="WD_REPEATS_1"/>
    <property type="match status" value="2"/>
</dbReference>
<dbReference type="EMBL" id="JAUKUD010000007">
    <property type="protein sequence ID" value="KAK0738740.1"/>
    <property type="molecule type" value="Genomic_DNA"/>
</dbReference>
<dbReference type="PRINTS" id="PR00320">
    <property type="entry name" value="GPROTEINBRPT"/>
</dbReference>
<evidence type="ECO:0000256" key="2">
    <source>
        <dbReference type="ARBA" id="ARBA00007968"/>
    </source>
</evidence>
<dbReference type="Proteomes" id="UP001172155">
    <property type="component" value="Unassembled WGS sequence"/>
</dbReference>
<keyword evidence="10" id="KW-1185">Reference proteome</keyword>
<dbReference type="PANTHER" id="PTHR19872">
    <property type="entry name" value="UBIQUITIN LIGASE SPECIFICITY FACTOR/HREP PROTEIN"/>
    <property type="match status" value="1"/>
</dbReference>
<protein>
    <submittedName>
        <fullName evidence="9">Quinon protein alcohol dehydrogenase-like superfamily</fullName>
    </submittedName>
</protein>
<comment type="pathway">
    <text evidence="1">Protein modification; protein ubiquitination.</text>
</comment>
<dbReference type="SUPFAM" id="SSF50998">
    <property type="entry name" value="Quinoprotein alcohol dehydrogenase-like"/>
    <property type="match status" value="1"/>
</dbReference>
<dbReference type="CDD" id="cd00200">
    <property type="entry name" value="WD40"/>
    <property type="match status" value="1"/>
</dbReference>
<evidence type="ECO:0000256" key="6">
    <source>
        <dbReference type="PROSITE-ProRule" id="PRU00221"/>
    </source>
</evidence>
<dbReference type="InterPro" id="IPR019775">
    <property type="entry name" value="WD40_repeat_CS"/>
</dbReference>
<evidence type="ECO:0000256" key="5">
    <source>
        <dbReference type="ARBA" id="ARBA00022786"/>
    </source>
</evidence>
<evidence type="ECO:0000256" key="7">
    <source>
        <dbReference type="SAM" id="MobiDB-lite"/>
    </source>
</evidence>
<evidence type="ECO:0000313" key="10">
    <source>
        <dbReference type="Proteomes" id="UP001172155"/>
    </source>
</evidence>
<keyword evidence="5" id="KW-0833">Ubl conjugation pathway</keyword>
<dbReference type="SMART" id="SM00320">
    <property type="entry name" value="WD40"/>
    <property type="match status" value="7"/>
</dbReference>
<feature type="region of interest" description="Disordered" evidence="7">
    <location>
        <begin position="329"/>
        <end position="352"/>
    </location>
</feature>
<reference evidence="9" key="1">
    <citation type="submission" date="2023-06" db="EMBL/GenBank/DDBJ databases">
        <title>Genome-scale phylogeny and comparative genomics of the fungal order Sordariales.</title>
        <authorList>
            <consortium name="Lawrence Berkeley National Laboratory"/>
            <person name="Hensen N."/>
            <person name="Bonometti L."/>
            <person name="Westerberg I."/>
            <person name="Brannstrom I.O."/>
            <person name="Guillou S."/>
            <person name="Cros-Aarteil S."/>
            <person name="Calhoun S."/>
            <person name="Haridas S."/>
            <person name="Kuo A."/>
            <person name="Mondo S."/>
            <person name="Pangilinan J."/>
            <person name="Riley R."/>
            <person name="LaButti K."/>
            <person name="Andreopoulos B."/>
            <person name="Lipzen A."/>
            <person name="Chen C."/>
            <person name="Yanf M."/>
            <person name="Daum C."/>
            <person name="Ng V."/>
            <person name="Clum A."/>
            <person name="Steindorff A."/>
            <person name="Ohm R."/>
            <person name="Martin F."/>
            <person name="Silar P."/>
            <person name="Natvig D."/>
            <person name="Lalanne C."/>
            <person name="Gautier V."/>
            <person name="Ament-velasquez S.L."/>
            <person name="Kruys A."/>
            <person name="Hutchinson M.I."/>
            <person name="Powell A.J."/>
            <person name="Barry K."/>
            <person name="Miller A.N."/>
            <person name="Grigoriev I.V."/>
            <person name="Debuchy R."/>
            <person name="Gladieux P."/>
            <person name="Thoren M.H."/>
            <person name="Johannesson H."/>
        </authorList>
    </citation>
    <scope>NUCLEOTIDE SEQUENCE</scope>
    <source>
        <strain evidence="9">SMH3187-1</strain>
    </source>
</reference>
<dbReference type="SUPFAM" id="SSF81383">
    <property type="entry name" value="F-box domain"/>
    <property type="match status" value="1"/>
</dbReference>
<dbReference type="FunFam" id="2.130.10.10:FF:000715">
    <property type="entry name" value="F-box protein MET30"/>
    <property type="match status" value="1"/>
</dbReference>
<evidence type="ECO:0000256" key="1">
    <source>
        <dbReference type="ARBA" id="ARBA00004906"/>
    </source>
</evidence>
<dbReference type="InterPro" id="IPR011047">
    <property type="entry name" value="Quinoprotein_ADH-like_sf"/>
</dbReference>
<evidence type="ECO:0000313" key="9">
    <source>
        <dbReference type="EMBL" id="KAK0738740.1"/>
    </source>
</evidence>
<feature type="region of interest" description="Disordered" evidence="7">
    <location>
        <begin position="1"/>
        <end position="87"/>
    </location>
</feature>
<feature type="compositionally biased region" description="Basic and acidic residues" evidence="7">
    <location>
        <begin position="118"/>
        <end position="128"/>
    </location>
</feature>
<feature type="region of interest" description="Disordered" evidence="7">
    <location>
        <begin position="113"/>
        <end position="138"/>
    </location>
</feature>
<proteinExistence type="inferred from homology"/>
<dbReference type="Gene3D" id="2.130.10.10">
    <property type="entry name" value="YVTN repeat-like/Quinoprotein amine dehydrogenase"/>
    <property type="match status" value="2"/>
</dbReference>
<feature type="compositionally biased region" description="Polar residues" evidence="7">
    <location>
        <begin position="578"/>
        <end position="604"/>
    </location>
</feature>
<sequence>MEPSVHATITNGRLPPPSRHDTGALPNDAVAAYRLDRARSPLPDKAHAGPDTPDTDFTPHSRTLSRDPNQQRSRPEEEERHRSLESVTNMASMLITRTVAPFLKEHIPGNYAPIGKPNNEHTARDRNPNTKTCYRHRPDSKCRRAADEAKMDMIQKELDMLPSKDKQAVTHVWSLFSAAPSRHRELMLQGIMSQLCFPQLSLISREAHEYLKIDPIMVLPVEISQKIMCYLDTVSLTKAAQVSRRWRELADDDAVWVRMCEQHVNRKCTKCGWGLPLLERKKLRNYTRQRQLAKSNSNGRIQELDDSYNTATGEASGSTVAKRQCDDILDGTPEGKRQRMHRANGHTKPEAEPKMRSWKAVYRDRWQVGYNWKYGRCSIKILRGHTNGVTCLQLDDHILASGSYDGTIKIWNIETGAEIRTLRGHQEGIRALQFDDSKLISGGLDHTVKIWNWHTGECLSTLQGHTSGVISVHFEGKLLASGSMDKSVRLFNFETKESFCLRGHSDWVNCTRLDMNSRTVLSASDDTTIKLWDLETRQVIRTFEGHVGHVQQVMSLPLEYEPDDELMANDNTNDNTDAVSVSSGRGGTPTLSLSQTDRASTTSNPREDDIRSLYGKPFASDCSRPLPPRYFMTGGLDSTIRLWDSATGRCLKTLFGHLEGVWSLAGDTIRAISGANDGMVKSWEPRSGKCDATFTGHRGAVTCVGLSDSRMASGGDDYEVRIYSFKDVPNGSSDAGTPR</sequence>
<dbReference type="InterPro" id="IPR036047">
    <property type="entry name" value="F-box-like_dom_sf"/>
</dbReference>
<evidence type="ECO:0000259" key="8">
    <source>
        <dbReference type="PROSITE" id="PS50181"/>
    </source>
</evidence>
<feature type="repeat" description="WD" evidence="6">
    <location>
        <begin position="462"/>
        <end position="501"/>
    </location>
</feature>
<dbReference type="InterPro" id="IPR020472">
    <property type="entry name" value="WD40_PAC1"/>
</dbReference>
<dbReference type="PROSITE" id="PS50181">
    <property type="entry name" value="FBOX"/>
    <property type="match status" value="1"/>
</dbReference>
<keyword evidence="3 6" id="KW-0853">WD repeat</keyword>
<feature type="region of interest" description="Disordered" evidence="7">
    <location>
        <begin position="564"/>
        <end position="616"/>
    </location>
</feature>